<dbReference type="AlphaFoldDB" id="A0A0B7AAX1"/>
<name>A0A0B7AAX1_9EUPU</name>
<sequence length="76" mass="8539">MLAEVLQMRSKQLQTCSMCNDDGLTEWGSRRNNIKGQCCARVSELALTKTLHHFLMVNLETDRLQMGGDRGIATLV</sequence>
<organism evidence="1">
    <name type="scientific">Arion vulgaris</name>
    <dbReference type="NCBI Taxonomy" id="1028688"/>
    <lineage>
        <taxon>Eukaryota</taxon>
        <taxon>Metazoa</taxon>
        <taxon>Spiralia</taxon>
        <taxon>Lophotrochozoa</taxon>
        <taxon>Mollusca</taxon>
        <taxon>Gastropoda</taxon>
        <taxon>Heterobranchia</taxon>
        <taxon>Euthyneura</taxon>
        <taxon>Panpulmonata</taxon>
        <taxon>Eupulmonata</taxon>
        <taxon>Stylommatophora</taxon>
        <taxon>Helicina</taxon>
        <taxon>Arionoidea</taxon>
        <taxon>Arionidae</taxon>
        <taxon>Arion</taxon>
    </lineage>
</organism>
<proteinExistence type="predicted"/>
<dbReference type="EMBL" id="HACG01030942">
    <property type="protein sequence ID" value="CEK77807.1"/>
    <property type="molecule type" value="Transcribed_RNA"/>
</dbReference>
<gene>
    <name evidence="1" type="primary">ORF106741</name>
</gene>
<reference evidence="1" key="1">
    <citation type="submission" date="2014-12" db="EMBL/GenBank/DDBJ databases">
        <title>Insight into the proteome of Arion vulgaris.</title>
        <authorList>
            <person name="Aradska J."/>
            <person name="Bulat T."/>
            <person name="Smidak R."/>
            <person name="Sarate P."/>
            <person name="Gangsoo J."/>
            <person name="Sialana F."/>
            <person name="Bilban M."/>
            <person name="Lubec G."/>
        </authorList>
    </citation>
    <scope>NUCLEOTIDE SEQUENCE</scope>
    <source>
        <tissue evidence="1">Skin</tissue>
    </source>
</reference>
<protein>
    <submittedName>
        <fullName evidence="1">Uncharacterized protein</fullName>
    </submittedName>
</protein>
<accession>A0A0B7AAX1</accession>
<evidence type="ECO:0000313" key="1">
    <source>
        <dbReference type="EMBL" id="CEK77807.1"/>
    </source>
</evidence>